<dbReference type="GO" id="GO:0016042">
    <property type="term" value="P:lipid catabolic process"/>
    <property type="evidence" value="ECO:0007669"/>
    <property type="project" value="UniProtKB-KW"/>
</dbReference>
<proteinExistence type="inferred from homology"/>
<name>A0A0D2JJ36_9CHLO</name>
<evidence type="ECO:0000313" key="6">
    <source>
        <dbReference type="Proteomes" id="UP000054498"/>
    </source>
</evidence>
<dbReference type="GeneID" id="25741517"/>
<protein>
    <recommendedName>
        <fullName evidence="2">Patatin</fullName>
        <ecNumber evidence="2">3.1.1.-</ecNumber>
    </recommendedName>
</protein>
<feature type="compositionally biased region" description="Low complexity" evidence="3">
    <location>
        <begin position="1"/>
        <end position="16"/>
    </location>
</feature>
<dbReference type="RefSeq" id="XP_013898342.1">
    <property type="nucleotide sequence ID" value="XM_014042888.1"/>
</dbReference>
<sequence length="238" mass="25788">MAPELLSLAAAAAAAPARRRQREQEQQQQQQLERERRRQASPLPPLPPQQQQPRRPAAAAPELELMQPLPPPDHPVLELLRRRLAEGSVPGRRRDGFKLGLAVEGGGMRGIVTGAMLIGLLGFDARGAFDAVYGASAGAMNASYFLTGQKEGLDIYTDHLATSDSFLSLQRYWMGGDAPAMDLEFLLGEVMGSRTPLDWQAVIDRRARARAAACAVRRAWPRAASGAGPPPAQRGWGL</sequence>
<dbReference type="Gene3D" id="3.40.1090.10">
    <property type="entry name" value="Cytosolic phospholipase A2 catalytic domain"/>
    <property type="match status" value="1"/>
</dbReference>
<comment type="domain">
    <text evidence="2">The nitrogen atoms of the two glycine residues in the GGXR motif define the oxyanion hole, and stabilize the oxyanion that forms during the nucleophilic attack by the catalytic serine during substrate cleavage.</text>
</comment>
<dbReference type="EMBL" id="KK101881">
    <property type="protein sequence ID" value="KIY99322.1"/>
    <property type="molecule type" value="Genomic_DNA"/>
</dbReference>
<evidence type="ECO:0000256" key="3">
    <source>
        <dbReference type="SAM" id="MobiDB-lite"/>
    </source>
</evidence>
<keyword evidence="6" id="KW-1185">Reference proteome</keyword>
<accession>A0A0D2JJ36</accession>
<comment type="similarity">
    <text evidence="2">Belongs to the patatin family.</text>
</comment>
<evidence type="ECO:0000256" key="1">
    <source>
        <dbReference type="ARBA" id="ARBA00023098"/>
    </source>
</evidence>
<evidence type="ECO:0000259" key="4">
    <source>
        <dbReference type="Pfam" id="PF01734"/>
    </source>
</evidence>
<dbReference type="InterPro" id="IPR016035">
    <property type="entry name" value="Acyl_Trfase/lysoPLipase"/>
</dbReference>
<dbReference type="Proteomes" id="UP000054498">
    <property type="component" value="Unassembled WGS sequence"/>
</dbReference>
<reference evidence="5 6" key="1">
    <citation type="journal article" date="2013" name="BMC Genomics">
        <title>Reconstruction of the lipid metabolism for the microalga Monoraphidium neglectum from its genome sequence reveals characteristics suitable for biofuel production.</title>
        <authorList>
            <person name="Bogen C."/>
            <person name="Al-Dilaimi A."/>
            <person name="Albersmeier A."/>
            <person name="Wichmann J."/>
            <person name="Grundmann M."/>
            <person name="Rupp O."/>
            <person name="Lauersen K.J."/>
            <person name="Blifernez-Klassen O."/>
            <person name="Kalinowski J."/>
            <person name="Goesmann A."/>
            <person name="Mussgnug J.H."/>
            <person name="Kruse O."/>
        </authorList>
    </citation>
    <scope>NUCLEOTIDE SEQUENCE [LARGE SCALE GENOMIC DNA]</scope>
    <source>
        <strain evidence="5 6">SAG 48.87</strain>
    </source>
</reference>
<dbReference type="KEGG" id="mng:MNEG_8642"/>
<gene>
    <name evidence="5" type="ORF">MNEG_8642</name>
</gene>
<dbReference type="Pfam" id="PF01734">
    <property type="entry name" value="Patatin"/>
    <property type="match status" value="1"/>
</dbReference>
<evidence type="ECO:0000313" key="5">
    <source>
        <dbReference type="EMBL" id="KIY99322.1"/>
    </source>
</evidence>
<dbReference type="InterPro" id="IPR002641">
    <property type="entry name" value="PNPLA_dom"/>
</dbReference>
<keyword evidence="2" id="KW-0442">Lipid degradation</keyword>
<feature type="region of interest" description="Disordered" evidence="3">
    <location>
        <begin position="1"/>
        <end position="59"/>
    </location>
</feature>
<organism evidence="5 6">
    <name type="scientific">Monoraphidium neglectum</name>
    <dbReference type="NCBI Taxonomy" id="145388"/>
    <lineage>
        <taxon>Eukaryota</taxon>
        <taxon>Viridiplantae</taxon>
        <taxon>Chlorophyta</taxon>
        <taxon>core chlorophytes</taxon>
        <taxon>Chlorophyceae</taxon>
        <taxon>CS clade</taxon>
        <taxon>Sphaeropleales</taxon>
        <taxon>Selenastraceae</taxon>
        <taxon>Monoraphidium</taxon>
    </lineage>
</organism>
<dbReference type="GO" id="GO:0016787">
    <property type="term" value="F:hydrolase activity"/>
    <property type="evidence" value="ECO:0007669"/>
    <property type="project" value="UniProtKB-KW"/>
</dbReference>
<dbReference type="OrthoDB" id="45309at2759"/>
<feature type="domain" description="PNPLA" evidence="4">
    <location>
        <begin position="101"/>
        <end position="152"/>
    </location>
</feature>
<evidence type="ECO:0000256" key="2">
    <source>
        <dbReference type="RuleBase" id="RU361262"/>
    </source>
</evidence>
<dbReference type="SUPFAM" id="SSF52151">
    <property type="entry name" value="FabD/lysophospholipase-like"/>
    <property type="match status" value="1"/>
</dbReference>
<dbReference type="AlphaFoldDB" id="A0A0D2JJ36"/>
<comment type="function">
    <text evidence="2">Lipolytic acyl hydrolase (LAH).</text>
</comment>
<keyword evidence="2" id="KW-0378">Hydrolase</keyword>
<keyword evidence="1 2" id="KW-0443">Lipid metabolism</keyword>
<dbReference type="EC" id="3.1.1.-" evidence="2"/>